<dbReference type="CDD" id="cd07067">
    <property type="entry name" value="HP_PGM_like"/>
    <property type="match status" value="1"/>
</dbReference>
<organism evidence="2 3">
    <name type="scientific">Trematosphaeria pertusa</name>
    <dbReference type="NCBI Taxonomy" id="390896"/>
    <lineage>
        <taxon>Eukaryota</taxon>
        <taxon>Fungi</taxon>
        <taxon>Dikarya</taxon>
        <taxon>Ascomycota</taxon>
        <taxon>Pezizomycotina</taxon>
        <taxon>Dothideomycetes</taxon>
        <taxon>Pleosporomycetidae</taxon>
        <taxon>Pleosporales</taxon>
        <taxon>Massarineae</taxon>
        <taxon>Trematosphaeriaceae</taxon>
        <taxon>Trematosphaeria</taxon>
    </lineage>
</organism>
<feature type="compositionally biased region" description="Basic and acidic residues" evidence="1">
    <location>
        <begin position="302"/>
        <end position="321"/>
    </location>
</feature>
<reference evidence="2" key="1">
    <citation type="journal article" date="2020" name="Stud. Mycol.">
        <title>101 Dothideomycetes genomes: a test case for predicting lifestyles and emergence of pathogens.</title>
        <authorList>
            <person name="Haridas S."/>
            <person name="Albert R."/>
            <person name="Binder M."/>
            <person name="Bloem J."/>
            <person name="Labutti K."/>
            <person name="Salamov A."/>
            <person name="Andreopoulos B."/>
            <person name="Baker S."/>
            <person name="Barry K."/>
            <person name="Bills G."/>
            <person name="Bluhm B."/>
            <person name="Cannon C."/>
            <person name="Castanera R."/>
            <person name="Culley D."/>
            <person name="Daum C."/>
            <person name="Ezra D."/>
            <person name="Gonzalez J."/>
            <person name="Henrissat B."/>
            <person name="Kuo A."/>
            <person name="Liang C."/>
            <person name="Lipzen A."/>
            <person name="Lutzoni F."/>
            <person name="Magnuson J."/>
            <person name="Mondo S."/>
            <person name="Nolan M."/>
            <person name="Ohm R."/>
            <person name="Pangilinan J."/>
            <person name="Park H.-J."/>
            <person name="Ramirez L."/>
            <person name="Alfaro M."/>
            <person name="Sun H."/>
            <person name="Tritt A."/>
            <person name="Yoshinaga Y."/>
            <person name="Zwiers L.-H."/>
            <person name="Turgeon B."/>
            <person name="Goodwin S."/>
            <person name="Spatafora J."/>
            <person name="Crous P."/>
            <person name="Grigoriev I."/>
        </authorList>
    </citation>
    <scope>NUCLEOTIDE SEQUENCE</scope>
    <source>
        <strain evidence="2">CBS 122368</strain>
    </source>
</reference>
<dbReference type="PANTHER" id="PTHR46192">
    <property type="entry name" value="BROAD-RANGE ACID PHOSPHATASE DET1"/>
    <property type="match status" value="1"/>
</dbReference>
<feature type="compositionally biased region" description="Low complexity" evidence="1">
    <location>
        <begin position="240"/>
        <end position="255"/>
    </location>
</feature>
<keyword evidence="3" id="KW-1185">Reference proteome</keyword>
<name>A0A6A6IIV9_9PLEO</name>
<dbReference type="Proteomes" id="UP000800094">
    <property type="component" value="Unassembled WGS sequence"/>
</dbReference>
<accession>A0A6A6IIV9</accession>
<dbReference type="OrthoDB" id="10261749at2759"/>
<dbReference type="RefSeq" id="XP_033684816.1">
    <property type="nucleotide sequence ID" value="XM_033828791.1"/>
</dbReference>
<protein>
    <submittedName>
        <fullName evidence="2">Phosphoglycerate mutase-like protein</fullName>
    </submittedName>
</protein>
<dbReference type="SMART" id="SM00855">
    <property type="entry name" value="PGAM"/>
    <property type="match status" value="1"/>
</dbReference>
<dbReference type="InterPro" id="IPR029033">
    <property type="entry name" value="His_PPase_superfam"/>
</dbReference>
<feature type="region of interest" description="Disordered" evidence="1">
    <location>
        <begin position="398"/>
        <end position="511"/>
    </location>
</feature>
<dbReference type="SUPFAM" id="SSF53254">
    <property type="entry name" value="Phosphoglycerate mutase-like"/>
    <property type="match status" value="1"/>
</dbReference>
<dbReference type="InterPro" id="IPR013078">
    <property type="entry name" value="His_Pase_superF_clade-1"/>
</dbReference>
<evidence type="ECO:0000256" key="1">
    <source>
        <dbReference type="SAM" id="MobiDB-lite"/>
    </source>
</evidence>
<dbReference type="Pfam" id="PF00300">
    <property type="entry name" value="His_Phos_1"/>
    <property type="match status" value="1"/>
</dbReference>
<proteinExistence type="predicted"/>
<evidence type="ECO:0000313" key="3">
    <source>
        <dbReference type="Proteomes" id="UP000800094"/>
    </source>
</evidence>
<feature type="region of interest" description="Disordered" evidence="1">
    <location>
        <begin position="291"/>
        <end position="386"/>
    </location>
</feature>
<dbReference type="AlphaFoldDB" id="A0A6A6IIV9"/>
<feature type="compositionally biased region" description="Acidic residues" evidence="1">
    <location>
        <begin position="483"/>
        <end position="493"/>
    </location>
</feature>
<feature type="compositionally biased region" description="Basic and acidic residues" evidence="1">
    <location>
        <begin position="452"/>
        <end position="471"/>
    </location>
</feature>
<evidence type="ECO:0000313" key="2">
    <source>
        <dbReference type="EMBL" id="KAF2249812.1"/>
    </source>
</evidence>
<dbReference type="InterPro" id="IPR052765">
    <property type="entry name" value="PGM-Related"/>
</dbReference>
<dbReference type="EMBL" id="ML987194">
    <property type="protein sequence ID" value="KAF2249812.1"/>
    <property type="molecule type" value="Genomic_DNA"/>
</dbReference>
<feature type="compositionally biased region" description="Low complexity" evidence="1">
    <location>
        <begin position="349"/>
        <end position="378"/>
    </location>
</feature>
<feature type="region of interest" description="Disordered" evidence="1">
    <location>
        <begin position="234"/>
        <end position="255"/>
    </location>
</feature>
<dbReference type="GeneID" id="54582121"/>
<sequence>MGKPRMIILVRHAQSEGNKNRDIHQFIPDHRVKLTPHGWSQAEEAGRQLRSLLKPDDTLQFFTSPYRRTRETTEGILRTLTSDDPTPSPFPRHKIKVFEEPRLREQDFGNFQPCSAEMERMWQERADYGHFFYRIPSGESAADAYDRISGFNESMWRQFGEEDFPSVCVLVTHGLMTRVFLMKWYHWSVEYFEDLRNINHCEFIVMKQNPTNGKYILENELRTWSDLKRRAAVAGTPNGSAPTPTRATPASANANSSPIIPVRRWGGCVNGCNHDKISWPRRIMRKNTADFLGNQSLPPSHFDGEKEDHPIASQEADHAPAIKEPSPSKVARKPSNKNVPIPTMPLTPASPNDASDDASSSSNEEVVQSSEQEEAAAAIPRTHQHPAPRTAAILRHLYPRDSSGSSTVVSPGEGLSDDSDYFPGMRHAHSHNGTHSSPGKSKLRASSKARQQSKDRKAARRMTEKSWKEESGMGAGARADALGDGDEQSDEVPEPNTKTVAPTTIEGEGMPILREALKGDMIVEKSEDERPNDEEELTILDAEKKVGEKEIERMKEASRKSFDEVY</sequence>
<dbReference type="Gene3D" id="3.40.50.1240">
    <property type="entry name" value="Phosphoglycerate mutase-like"/>
    <property type="match status" value="1"/>
</dbReference>
<gene>
    <name evidence="2" type="ORF">BU26DRAFT_518346</name>
</gene>